<dbReference type="InterPro" id="IPR012301">
    <property type="entry name" value="Malic_N_dom"/>
</dbReference>
<feature type="binding site" evidence="4">
    <location>
        <position position="194"/>
    </location>
    <ligand>
        <name>(S)-malate</name>
        <dbReference type="ChEBI" id="CHEBI:15589"/>
    </ligand>
</feature>
<keyword evidence="3 5" id="KW-0479">Metal-binding</keyword>
<feature type="binding site" evidence="5">
    <location>
        <position position="282"/>
    </location>
    <ligand>
        <name>a divalent metal cation</name>
        <dbReference type="ChEBI" id="CHEBI:60240"/>
    </ligand>
</feature>
<accession>A0AAQ3TC97</accession>
<keyword evidence="10" id="KW-1185">Reference proteome</keyword>
<feature type="binding site" evidence="5">
    <location>
        <position position="258"/>
    </location>
    <ligand>
        <name>a divalent metal cation</name>
        <dbReference type="ChEBI" id="CHEBI:60240"/>
    </ligand>
</feature>
<dbReference type="InterPro" id="IPR037062">
    <property type="entry name" value="Malic_N_dom_sf"/>
</dbReference>
<comment type="cofactor">
    <cofactor evidence="1">
        <name>Mn(2+)</name>
        <dbReference type="ChEBI" id="CHEBI:29035"/>
    </cofactor>
</comment>
<feature type="domain" description="Malic enzyme N-terminal" evidence="8">
    <location>
        <begin position="118"/>
        <end position="273"/>
    </location>
</feature>
<dbReference type="CDD" id="cd05312">
    <property type="entry name" value="NAD_bind_1_malic_enz"/>
    <property type="match status" value="1"/>
</dbReference>
<dbReference type="GO" id="GO:0009507">
    <property type="term" value="C:chloroplast"/>
    <property type="evidence" value="ECO:0007669"/>
    <property type="project" value="TreeGrafter"/>
</dbReference>
<feature type="domain" description="Malic enzyme NAD-binding" evidence="7">
    <location>
        <begin position="283"/>
        <end position="503"/>
    </location>
</feature>
<dbReference type="PIRSF" id="PIRSF000106">
    <property type="entry name" value="ME"/>
    <property type="match status" value="1"/>
</dbReference>
<dbReference type="InterPro" id="IPR001891">
    <property type="entry name" value="Malic_OxRdtase"/>
</dbReference>
<dbReference type="GO" id="GO:0004473">
    <property type="term" value="F:malate dehydrogenase (decarboxylating) (NADP+) activity"/>
    <property type="evidence" value="ECO:0007669"/>
    <property type="project" value="TreeGrafter"/>
</dbReference>
<evidence type="ECO:0000256" key="3">
    <source>
        <dbReference type="ARBA" id="ARBA00022723"/>
    </source>
</evidence>
<feature type="binding site" evidence="4">
    <location>
        <position position="434"/>
    </location>
    <ligand>
        <name>(S)-malate</name>
        <dbReference type="ChEBI" id="CHEBI:15589"/>
    </ligand>
</feature>
<dbReference type="PROSITE" id="PS00331">
    <property type="entry name" value="MALIC_ENZYMES"/>
    <property type="match status" value="1"/>
</dbReference>
<organism evidence="9 10">
    <name type="scientific">Paspalum notatum var. saurae</name>
    <dbReference type="NCBI Taxonomy" id="547442"/>
    <lineage>
        <taxon>Eukaryota</taxon>
        <taxon>Viridiplantae</taxon>
        <taxon>Streptophyta</taxon>
        <taxon>Embryophyta</taxon>
        <taxon>Tracheophyta</taxon>
        <taxon>Spermatophyta</taxon>
        <taxon>Magnoliopsida</taxon>
        <taxon>Liliopsida</taxon>
        <taxon>Poales</taxon>
        <taxon>Poaceae</taxon>
        <taxon>PACMAD clade</taxon>
        <taxon>Panicoideae</taxon>
        <taxon>Andropogonodae</taxon>
        <taxon>Paspaleae</taxon>
        <taxon>Paspalinae</taxon>
        <taxon>Paspalum</taxon>
    </lineage>
</organism>
<evidence type="ECO:0000313" key="9">
    <source>
        <dbReference type="EMBL" id="WVZ69002.1"/>
    </source>
</evidence>
<feature type="binding site" evidence="4">
    <location>
        <position position="390"/>
    </location>
    <ligand>
        <name>(S)-malate</name>
        <dbReference type="ChEBI" id="CHEBI:15589"/>
    </ligand>
</feature>
<dbReference type="InterPro" id="IPR012302">
    <property type="entry name" value="Malic_NAD-bd"/>
</dbReference>
<dbReference type="PANTHER" id="PTHR23406:SF89">
    <property type="entry name" value="NADP-DEPENDENT MALIC ENZYME 1"/>
    <property type="match status" value="1"/>
</dbReference>
<dbReference type="PANTHER" id="PTHR23406">
    <property type="entry name" value="MALIC ENZYME-RELATED"/>
    <property type="match status" value="1"/>
</dbReference>
<name>A0AAQ3TC97_PASNO</name>
<sequence length="534" mass="59303">MESTLKGIRGSDAPCVLDMDDAATVGGGVEDTYGEDRATEEQLVTPWTVSVASGYNLMRDPRYNKGLAFTERERETHYLRGLLPPAIISQELQERKLMNNIRKYQVPLQRYTAMMDLQERNERLFYKLLIDNVEELLPVVYTPTVGEACQKYGSIFTRPQGLYISLKEKGKILEVLKNWPERSIQVIVVTDGERILGLGDLGCQCLPITLDVGTNNEELLNDEFYIGLRQRRATGQEYSDFLQEFMSAVKQNYGEKFEDFANHNAFELLAKYGTTHLVFNDDIQGTASVVLAGLIAAQKLLGGTLSEHTYLFLGAGEAGTGIAELIALEISRQTKAPIEECRKKIWLVDSKAIKPTVLIGTSGKGQTFTQDVIEAMSSINERPIILALSNPTSQSECTAEQAYTWSKGRAVFATGSPFDPVEYNGKIHVPGQANNAYIFPGFGLGVVMSGAIRVHDDMLLAASEALAQQVSEENFEKGLIYPPFSNIRKISAHIAANVAAKAYELGLASRRPQPKDLVKYAESCMYSPIYRNYR</sequence>
<gene>
    <name evidence="9" type="ORF">U9M48_017866</name>
</gene>
<comment type="similarity">
    <text evidence="2 6">Belongs to the malic enzymes family.</text>
</comment>
<evidence type="ECO:0000259" key="7">
    <source>
        <dbReference type="SMART" id="SM00919"/>
    </source>
</evidence>
<dbReference type="AlphaFoldDB" id="A0AAQ3TC97"/>
<dbReference type="Gene3D" id="3.40.50.720">
    <property type="entry name" value="NAD(P)-binding Rossmann-like Domain"/>
    <property type="match status" value="2"/>
</dbReference>
<evidence type="ECO:0000313" key="10">
    <source>
        <dbReference type="Proteomes" id="UP001341281"/>
    </source>
</evidence>
<evidence type="ECO:0000256" key="4">
    <source>
        <dbReference type="PIRSR" id="PIRSR000106-2"/>
    </source>
</evidence>
<evidence type="ECO:0000259" key="8">
    <source>
        <dbReference type="SMART" id="SM01274"/>
    </source>
</evidence>
<dbReference type="Pfam" id="PF00390">
    <property type="entry name" value="malic"/>
    <property type="match status" value="1"/>
</dbReference>
<dbReference type="SUPFAM" id="SSF51735">
    <property type="entry name" value="NAD(P)-binding Rossmann-fold domains"/>
    <property type="match status" value="1"/>
</dbReference>
<dbReference type="GO" id="GO:0051287">
    <property type="term" value="F:NAD binding"/>
    <property type="evidence" value="ECO:0007669"/>
    <property type="project" value="InterPro"/>
</dbReference>
<evidence type="ECO:0000256" key="6">
    <source>
        <dbReference type="RuleBase" id="RU003426"/>
    </source>
</evidence>
<evidence type="ECO:0000256" key="5">
    <source>
        <dbReference type="PIRSR" id="PIRSR000106-3"/>
    </source>
</evidence>
<proteinExistence type="inferred from homology"/>
<dbReference type="Gene3D" id="3.40.50.10380">
    <property type="entry name" value="Malic enzyme, N-terminal domain"/>
    <property type="match status" value="2"/>
</dbReference>
<dbReference type="SMART" id="SM01274">
    <property type="entry name" value="malic"/>
    <property type="match status" value="1"/>
</dbReference>
<dbReference type="PRINTS" id="PR00072">
    <property type="entry name" value="MALOXRDTASE"/>
</dbReference>
<feature type="binding site" evidence="5">
    <location>
        <position position="259"/>
    </location>
    <ligand>
        <name>a divalent metal cation</name>
        <dbReference type="ChEBI" id="CHEBI:60240"/>
    </ligand>
</feature>
<dbReference type="GO" id="GO:0046872">
    <property type="term" value="F:metal ion binding"/>
    <property type="evidence" value="ECO:0007669"/>
    <property type="project" value="UniProtKB-KW"/>
</dbReference>
<dbReference type="InterPro" id="IPR046346">
    <property type="entry name" value="Aminoacid_DH-like_N_sf"/>
</dbReference>
<dbReference type="Pfam" id="PF03949">
    <property type="entry name" value="Malic_M"/>
    <property type="match status" value="1"/>
</dbReference>
<dbReference type="SMART" id="SM00919">
    <property type="entry name" value="Malic_M"/>
    <property type="match status" value="1"/>
</dbReference>
<evidence type="ECO:0000256" key="2">
    <source>
        <dbReference type="ARBA" id="ARBA00008785"/>
    </source>
</evidence>
<dbReference type="EMBL" id="CP144748">
    <property type="protein sequence ID" value="WVZ69002.1"/>
    <property type="molecule type" value="Genomic_DNA"/>
</dbReference>
<dbReference type="GO" id="GO:0006108">
    <property type="term" value="P:malate metabolic process"/>
    <property type="evidence" value="ECO:0007669"/>
    <property type="project" value="TreeGrafter"/>
</dbReference>
<dbReference type="Proteomes" id="UP001341281">
    <property type="component" value="Chromosome 04"/>
</dbReference>
<dbReference type="InterPro" id="IPR015884">
    <property type="entry name" value="Malic_enzyme_CS"/>
</dbReference>
<keyword evidence="6" id="KW-0560">Oxidoreductase</keyword>
<protein>
    <recommendedName>
        <fullName evidence="6">Malic enzyme</fullName>
    </recommendedName>
</protein>
<evidence type="ECO:0000256" key="1">
    <source>
        <dbReference type="ARBA" id="ARBA00001936"/>
    </source>
</evidence>
<dbReference type="InterPro" id="IPR036291">
    <property type="entry name" value="NAD(P)-bd_dom_sf"/>
</dbReference>
<reference evidence="9 10" key="1">
    <citation type="submission" date="2024-02" db="EMBL/GenBank/DDBJ databases">
        <title>High-quality chromosome-scale genome assembly of Pensacola bahiagrass (Paspalum notatum Flugge var. saurae).</title>
        <authorList>
            <person name="Vega J.M."/>
            <person name="Podio M."/>
            <person name="Orjuela J."/>
            <person name="Siena L.A."/>
            <person name="Pessino S.C."/>
            <person name="Combes M.C."/>
            <person name="Mariac C."/>
            <person name="Albertini E."/>
            <person name="Pupilli F."/>
            <person name="Ortiz J.P.A."/>
            <person name="Leblanc O."/>
        </authorList>
    </citation>
    <scope>NUCLEOTIDE SEQUENCE [LARGE SCALE GENOMIC DNA]</scope>
    <source>
        <strain evidence="9">R1</strain>
        <tissue evidence="9">Leaf</tissue>
    </source>
</reference>
<dbReference type="SUPFAM" id="SSF53223">
    <property type="entry name" value="Aminoacid dehydrogenase-like, N-terminal domain"/>
    <property type="match status" value="1"/>
</dbReference>
<comment type="cofactor">
    <cofactor evidence="5">
        <name>Mg(2+)</name>
        <dbReference type="ChEBI" id="CHEBI:18420"/>
    </cofactor>
    <cofactor evidence="5">
        <name>Mn(2+)</name>
        <dbReference type="ChEBI" id="CHEBI:29035"/>
    </cofactor>
    <text evidence="5">Divalent metal cations. Prefers magnesium or manganese.</text>
</comment>